<dbReference type="Gene3D" id="2.40.128.20">
    <property type="match status" value="2"/>
</dbReference>
<evidence type="ECO:0000256" key="1">
    <source>
        <dbReference type="ARBA" id="ARBA00004613"/>
    </source>
</evidence>
<evidence type="ECO:0000313" key="7">
    <source>
        <dbReference type="Proteomes" id="UP000005207"/>
    </source>
</evidence>
<protein>
    <submittedName>
        <fullName evidence="6">Uncharacterized protein</fullName>
    </submittedName>
</protein>
<dbReference type="InParanoid" id="A0A669B9L4"/>
<organism evidence="6 7">
    <name type="scientific">Oreochromis niloticus</name>
    <name type="common">Nile tilapia</name>
    <name type="synonym">Tilapia nilotica</name>
    <dbReference type="NCBI Taxonomy" id="8128"/>
    <lineage>
        <taxon>Eukaryota</taxon>
        <taxon>Metazoa</taxon>
        <taxon>Chordata</taxon>
        <taxon>Craniata</taxon>
        <taxon>Vertebrata</taxon>
        <taxon>Euteleostomi</taxon>
        <taxon>Actinopterygii</taxon>
        <taxon>Neopterygii</taxon>
        <taxon>Teleostei</taxon>
        <taxon>Neoteleostei</taxon>
        <taxon>Acanthomorphata</taxon>
        <taxon>Ovalentaria</taxon>
        <taxon>Cichlomorphae</taxon>
        <taxon>Cichliformes</taxon>
        <taxon>Cichlidae</taxon>
        <taxon>African cichlids</taxon>
        <taxon>Pseudocrenilabrinae</taxon>
        <taxon>Oreochromini</taxon>
        <taxon>Oreochromis</taxon>
    </lineage>
</organism>
<feature type="chain" id="PRO_5025475261" evidence="5">
    <location>
        <begin position="18"/>
        <end position="343"/>
    </location>
</feature>
<dbReference type="Proteomes" id="UP000005207">
    <property type="component" value="Linkage group LG6"/>
</dbReference>
<reference evidence="6" key="3">
    <citation type="submission" date="2025-09" db="UniProtKB">
        <authorList>
            <consortium name="Ensembl"/>
        </authorList>
    </citation>
    <scope>IDENTIFICATION</scope>
</reference>
<dbReference type="AlphaFoldDB" id="A0A669B9L4"/>
<keyword evidence="4" id="KW-0325">Glycoprotein</keyword>
<dbReference type="GO" id="GO:0005576">
    <property type="term" value="C:extracellular region"/>
    <property type="evidence" value="ECO:0007669"/>
    <property type="project" value="UniProtKB-SubCell"/>
</dbReference>
<comment type="subcellular location">
    <subcellularLocation>
        <location evidence="1">Secreted</location>
    </subcellularLocation>
</comment>
<keyword evidence="7" id="KW-1185">Reference proteome</keyword>
<dbReference type="PANTHER" id="PTHR11967:SF2">
    <property type="entry name" value="ALPHA-1-ACID GLYCOPROTEIN 1"/>
    <property type="match status" value="1"/>
</dbReference>
<evidence type="ECO:0000256" key="2">
    <source>
        <dbReference type="ARBA" id="ARBA00022525"/>
    </source>
</evidence>
<keyword evidence="2" id="KW-0964">Secreted</keyword>
<dbReference type="Pfam" id="PF11032">
    <property type="entry name" value="ApoM"/>
    <property type="match status" value="1"/>
</dbReference>
<keyword evidence="3 5" id="KW-0732">Signal</keyword>
<reference evidence="7" key="1">
    <citation type="submission" date="2012-01" db="EMBL/GenBank/DDBJ databases">
        <title>The Genome Sequence of Oreochromis niloticus (Nile Tilapia).</title>
        <authorList>
            <consortium name="Broad Institute Genome Assembly Team"/>
            <consortium name="Broad Institute Sequencing Platform"/>
            <person name="Di Palma F."/>
            <person name="Johnson J."/>
            <person name="Lander E.S."/>
            <person name="Lindblad-Toh K."/>
        </authorList>
    </citation>
    <scope>NUCLEOTIDE SEQUENCE [LARGE SCALE GENOMIC DNA]</scope>
</reference>
<dbReference type="GeneTree" id="ENSGT00940000166223"/>
<evidence type="ECO:0000313" key="6">
    <source>
        <dbReference type="Ensembl" id="ENSONIP00000031190.1"/>
    </source>
</evidence>
<accession>A0A669B9L4</accession>
<proteinExistence type="predicted"/>
<name>A0A669B9L4_ORENI</name>
<dbReference type="InterPro" id="IPR012674">
    <property type="entry name" value="Calycin"/>
</dbReference>
<dbReference type="Ensembl" id="ENSONIT00000041883.1">
    <property type="protein sequence ID" value="ENSONIP00000031190.1"/>
    <property type="gene ID" value="ENSONIG00000031268.1"/>
</dbReference>
<dbReference type="SUPFAM" id="SSF50814">
    <property type="entry name" value="Lipocalins"/>
    <property type="match status" value="2"/>
</dbReference>
<dbReference type="OMA" id="YMHSNIT"/>
<evidence type="ECO:0000256" key="3">
    <source>
        <dbReference type="ARBA" id="ARBA00022729"/>
    </source>
</evidence>
<evidence type="ECO:0000256" key="4">
    <source>
        <dbReference type="ARBA" id="ARBA00023180"/>
    </source>
</evidence>
<sequence>MFAILLTVLCLVSVSRSAPLACEKLVKPSEQFDIQNVTGRWSLVAVSLKNPPFQFIERSKASVVVDIRNSSYITAERVAGRCQYNLFDFTLEGHILTMKAGNVNLTGTLFYTSCADCMVLTMHIKSPTYRTVEFYLLSRRRQLEQKEMEEFSAQVLCLSMPPPIVMDPKTELSPSACEKLLHPLEQLDFHHLEGSWALVAGSVSDPAHLESLKSRDSARIIFAGNSDTSKISFTRVFSSDDSCQYMHSNITLQGSGFTFEQFNVTVTALNTSCSDCAVMRFDKSKQVQRLYLFSRRREVGQTEMEEFKAQAACLNITAPLAMDPSKELCPEKISGNPAEGQNA</sequence>
<evidence type="ECO:0000256" key="5">
    <source>
        <dbReference type="SAM" id="SignalP"/>
    </source>
</evidence>
<dbReference type="PANTHER" id="PTHR11967">
    <property type="entry name" value="ALPHA-1-ACID GLYCOPROTEIN"/>
    <property type="match status" value="1"/>
</dbReference>
<feature type="signal peptide" evidence="5">
    <location>
        <begin position="1"/>
        <end position="17"/>
    </location>
</feature>
<dbReference type="InterPro" id="IPR022734">
    <property type="entry name" value="ApoM"/>
</dbReference>
<reference evidence="6" key="2">
    <citation type="submission" date="2025-08" db="UniProtKB">
        <authorList>
            <consortium name="Ensembl"/>
        </authorList>
    </citation>
    <scope>IDENTIFICATION</scope>
</reference>